<evidence type="ECO:0000313" key="2">
    <source>
        <dbReference type="Proteomes" id="UP001151532"/>
    </source>
</evidence>
<accession>A0A9Q0VWG0</accession>
<organism evidence="1 2">
    <name type="scientific">Salix purpurea</name>
    <name type="common">Purple osier willow</name>
    <dbReference type="NCBI Taxonomy" id="77065"/>
    <lineage>
        <taxon>Eukaryota</taxon>
        <taxon>Viridiplantae</taxon>
        <taxon>Streptophyta</taxon>
        <taxon>Embryophyta</taxon>
        <taxon>Tracheophyta</taxon>
        <taxon>Spermatophyta</taxon>
        <taxon>Magnoliopsida</taxon>
        <taxon>eudicotyledons</taxon>
        <taxon>Gunneridae</taxon>
        <taxon>Pentapetalae</taxon>
        <taxon>rosids</taxon>
        <taxon>fabids</taxon>
        <taxon>Malpighiales</taxon>
        <taxon>Salicaceae</taxon>
        <taxon>Saliceae</taxon>
        <taxon>Salix</taxon>
    </lineage>
</organism>
<sequence length="80" mass="8752">MSNEGFHLHTRNSTFIHGSLHGLPPVSVALFLISSPSADAISLFTAFSTIFDVTISSRRAQSFTTIPILRTFVIRTVFLG</sequence>
<proteinExistence type="predicted"/>
<gene>
    <name evidence="1" type="ORF">OIU79_028640</name>
</gene>
<protein>
    <submittedName>
        <fullName evidence="1">Uncharacterized protein</fullName>
    </submittedName>
</protein>
<name>A0A9Q0VWG0_SALPP</name>
<evidence type="ECO:0000313" key="1">
    <source>
        <dbReference type="EMBL" id="KAJ6756271.1"/>
    </source>
</evidence>
<dbReference type="AlphaFoldDB" id="A0A9Q0VWG0"/>
<reference evidence="1" key="1">
    <citation type="submission" date="2022-11" db="EMBL/GenBank/DDBJ databases">
        <authorList>
            <person name="Hyden B.L."/>
            <person name="Feng K."/>
            <person name="Yates T."/>
            <person name="Jawdy S."/>
            <person name="Smart L.B."/>
            <person name="Muchero W."/>
        </authorList>
    </citation>
    <scope>NUCLEOTIDE SEQUENCE</scope>
    <source>
        <tissue evidence="1">Shoot tip</tissue>
    </source>
</reference>
<keyword evidence="2" id="KW-1185">Reference proteome</keyword>
<comment type="caution">
    <text evidence="1">The sequence shown here is derived from an EMBL/GenBank/DDBJ whole genome shotgun (WGS) entry which is preliminary data.</text>
</comment>
<dbReference type="Proteomes" id="UP001151532">
    <property type="component" value="Chromosome 16"/>
</dbReference>
<dbReference type="EMBL" id="JAPFFK010000007">
    <property type="protein sequence ID" value="KAJ6756271.1"/>
    <property type="molecule type" value="Genomic_DNA"/>
</dbReference>
<reference evidence="1" key="2">
    <citation type="journal article" date="2023" name="Int. J. Mol. Sci.">
        <title>De Novo Assembly and Annotation of 11 Diverse Shrub Willow (Salix) Genomes Reveals Novel Gene Organization in Sex-Linked Regions.</title>
        <authorList>
            <person name="Hyden B."/>
            <person name="Feng K."/>
            <person name="Yates T.B."/>
            <person name="Jawdy S."/>
            <person name="Cereghino C."/>
            <person name="Smart L.B."/>
            <person name="Muchero W."/>
        </authorList>
    </citation>
    <scope>NUCLEOTIDE SEQUENCE</scope>
    <source>
        <tissue evidence="1">Shoot tip</tissue>
    </source>
</reference>